<protein>
    <submittedName>
        <fullName evidence="1">Polysaccharide deacetylase</fullName>
    </submittedName>
</protein>
<evidence type="ECO:0000313" key="1">
    <source>
        <dbReference type="EMBL" id="MFM0007004.1"/>
    </source>
</evidence>
<keyword evidence="2" id="KW-1185">Reference proteome</keyword>
<dbReference type="EMBL" id="JAQQEZ010000051">
    <property type="protein sequence ID" value="MFM0007004.1"/>
    <property type="molecule type" value="Genomic_DNA"/>
</dbReference>
<dbReference type="RefSeq" id="WP_408181503.1">
    <property type="nucleotide sequence ID" value="NZ_JAQQEZ010000051.1"/>
</dbReference>
<organism evidence="1 2">
    <name type="scientific">Paraburkholderia dipogonis</name>
    <dbReference type="NCBI Taxonomy" id="1211383"/>
    <lineage>
        <taxon>Bacteria</taxon>
        <taxon>Pseudomonadati</taxon>
        <taxon>Pseudomonadota</taxon>
        <taxon>Betaproteobacteria</taxon>
        <taxon>Burkholderiales</taxon>
        <taxon>Burkholderiaceae</taxon>
        <taxon>Paraburkholderia</taxon>
    </lineage>
</organism>
<dbReference type="Proteomes" id="UP001629230">
    <property type="component" value="Unassembled WGS sequence"/>
</dbReference>
<reference evidence="1 2" key="1">
    <citation type="journal article" date="2024" name="Chem. Sci.">
        <title>Discovery of megapolipeptins by genome mining of a Burkholderiales bacteria collection.</title>
        <authorList>
            <person name="Paulo B.S."/>
            <person name="Recchia M.J.J."/>
            <person name="Lee S."/>
            <person name="Fergusson C.H."/>
            <person name="Romanowski S.B."/>
            <person name="Hernandez A."/>
            <person name="Krull N."/>
            <person name="Liu D.Y."/>
            <person name="Cavanagh H."/>
            <person name="Bos A."/>
            <person name="Gray C.A."/>
            <person name="Murphy B.T."/>
            <person name="Linington R.G."/>
            <person name="Eustaquio A.S."/>
        </authorList>
    </citation>
    <scope>NUCLEOTIDE SEQUENCE [LARGE SCALE GENOMIC DNA]</scope>
    <source>
        <strain evidence="1 2">RL17-350-BIC-A</strain>
    </source>
</reference>
<dbReference type="Gene3D" id="3.20.20.370">
    <property type="entry name" value="Glycoside hydrolase/deacetylase"/>
    <property type="match status" value="1"/>
</dbReference>
<sequence>MTVDTEALPKRAAQSHVDRLIWGQCESGRAGIRELCSVGNEFNAKHVFFVDLCATYACHDEMREVIRWLDSAGQDVQLHAHPEVLPASFWQEHGFASNRLWMNEEVDHGRTNFAIGYFSKQIARITGKDVLAFRAGSFRWSASTIRALKEANIPVSFNNTMRAYRAGRCAYSEPTNRPYMWSNGIIEVPLTEKYIPPRAGKGERWASLSYPESSYFSHTELKRDFFSCFSGDRHPISVLLLHSWSLLHWNEEGHAIYRDDERLEGYRKLLSRMTKDYDIITTRDFLDLHSRGEIHATHTVDLNNAEPTK</sequence>
<accession>A0ABW9B3S0</accession>
<name>A0ABW9B3S0_9BURK</name>
<proteinExistence type="predicted"/>
<comment type="caution">
    <text evidence="1">The sequence shown here is derived from an EMBL/GenBank/DDBJ whole genome shotgun (WGS) entry which is preliminary data.</text>
</comment>
<gene>
    <name evidence="1" type="ORF">PQR57_39325</name>
</gene>
<evidence type="ECO:0000313" key="2">
    <source>
        <dbReference type="Proteomes" id="UP001629230"/>
    </source>
</evidence>
<dbReference type="SUPFAM" id="SSF88713">
    <property type="entry name" value="Glycoside hydrolase/deacetylase"/>
    <property type="match status" value="1"/>
</dbReference>
<dbReference type="InterPro" id="IPR011330">
    <property type="entry name" value="Glyco_hydro/deAcase_b/a-brl"/>
</dbReference>